<dbReference type="OrthoDB" id="3360377at2759"/>
<evidence type="ECO:0000313" key="1">
    <source>
        <dbReference type="EMBL" id="TKY87996.1"/>
    </source>
</evidence>
<comment type="caution">
    <text evidence="1">The sequence shown here is derived from an EMBL/GenBank/DDBJ whole genome shotgun (WGS) entry which is preliminary data.</text>
</comment>
<dbReference type="EMBL" id="SRRM01000011">
    <property type="protein sequence ID" value="TKY87996.1"/>
    <property type="molecule type" value="Genomic_DNA"/>
</dbReference>
<protein>
    <submittedName>
        <fullName evidence="1">Uncharacterized protein</fullName>
    </submittedName>
</protein>
<dbReference type="AlphaFoldDB" id="A0A4U7KV14"/>
<dbReference type="Proteomes" id="UP000306050">
    <property type="component" value="Chromosome SGRAM_19"/>
</dbReference>
<gene>
    <name evidence="1" type="ORF">EX895_003092</name>
</gene>
<dbReference type="Gene3D" id="1.25.40.10">
    <property type="entry name" value="Tetratricopeptide repeat domain"/>
    <property type="match status" value="1"/>
</dbReference>
<dbReference type="InterPro" id="IPR011990">
    <property type="entry name" value="TPR-like_helical_dom_sf"/>
</dbReference>
<accession>A0A4U7KV14</accession>
<proteinExistence type="predicted"/>
<organism evidence="1 2">
    <name type="scientific">Sporisorium graminicola</name>
    <dbReference type="NCBI Taxonomy" id="280036"/>
    <lineage>
        <taxon>Eukaryota</taxon>
        <taxon>Fungi</taxon>
        <taxon>Dikarya</taxon>
        <taxon>Basidiomycota</taxon>
        <taxon>Ustilaginomycotina</taxon>
        <taxon>Ustilaginomycetes</taxon>
        <taxon>Ustilaginales</taxon>
        <taxon>Ustilaginaceae</taxon>
        <taxon>Sporisorium</taxon>
    </lineage>
</organism>
<dbReference type="RefSeq" id="XP_029739981.1">
    <property type="nucleotide sequence ID" value="XM_029883690.1"/>
</dbReference>
<dbReference type="GeneID" id="40725987"/>
<dbReference type="KEGG" id="sgra:EX895_003092"/>
<name>A0A4U7KV14_9BASI</name>
<evidence type="ECO:0000313" key="2">
    <source>
        <dbReference type="Proteomes" id="UP000306050"/>
    </source>
</evidence>
<keyword evidence="2" id="KW-1185">Reference proteome</keyword>
<sequence length="950" mass="104395">MRRSNSTLPARDACRAWSQSQQQRRVLSSAAVYPGYAWLGSSTASTSASASLSPLSFLYSSPGTSTKAARSSRPLFAFAYSTSKPPYPLPGSNNEIDPRGVDYSLFEPEDDIYTKHASTSTAVDDASSFQQGDALTRAPVDSSATLSAPTQLLVRLIDQQEFEAATTVLHELQALRSPLDEPLPIFSSAALWAIRNGRKKDLLAWMRLCPGYIPGTKYLNTASSTKYTLQIRSTSTNLRKCFMVILDSHGDDLRLLQQASMIAAQKGLWGVLQSTLAQILRFGVGRLSDSDRSNPDLAWQYFHRLVLANQSQRGLKDEGRRQAILSSTLELRALYNLGIRTLALAGRLDDAVHWAAKSAEINSPHSPLVQILMVEPFTENLLTEELVKARGSYIDQARSLADDLASSAARSSRHRPTNVDAVVARVEREAVFRADEIDYARRSMSEVDSAIQSCLEQGDVMAAREYLLSVLRSATRERSGENDVYDTSPASEVDDSIFSHLPSACILSEMQDMAHKLGTIAVTSSLTETDMHHAPPESQALDASLTQESLTAEDFLRPIRARLLSVRGGKGLWETARLYGFVKRGRWREAAQFYVGKAGFKIPSGGISSELVALALGSPSTVSQGRREDLDRAQGLRGKHWPSTHAINLVLKAITGLCVDAKDYDRLRQVYSMWKDASLPNKAFPSSTESTEETAPLVFEQWPPSQRPSSHTFDPFLRAFGRLDIESPSSSSDQAADKAKVEKQTWGSSQAMMDVIRDMTDLFLVRPSISTWTIALDCLAREGRDRWASTTSILARAVGINTSSPLSPLPATAPATVHNTFPPANLATYTALMRALIRVSHKDGGSMVDEACAVRDDLLVRTLDLDVALRGLVLAEKEEKEADVFWSDLLGKWQALQQAVSTSRSGERDGRERWDAADMLKANQGRTIEALREVWLLESSAESGEEIIDA</sequence>
<reference evidence="1 2" key="1">
    <citation type="submission" date="2019-05" db="EMBL/GenBank/DDBJ databases">
        <title>Sporisorium graminicola CBS 10092 draft sequencing and annotation.</title>
        <authorList>
            <person name="Solano-Gonzalez S."/>
            <person name="Caddick M.X."/>
            <person name="Darby A."/>
        </authorList>
    </citation>
    <scope>NUCLEOTIDE SEQUENCE [LARGE SCALE GENOMIC DNA]</scope>
    <source>
        <strain evidence="1 2">CBS 10092</strain>
    </source>
</reference>